<evidence type="ECO:0000256" key="5">
    <source>
        <dbReference type="ARBA" id="ARBA00023038"/>
    </source>
</evidence>
<dbReference type="PANTHER" id="PTHR46218:SF4">
    <property type="entry name" value="LIM AND SH3 DOMAIN PROTEIN LASP"/>
    <property type="match status" value="1"/>
</dbReference>
<dbReference type="CDD" id="cd09447">
    <property type="entry name" value="LIM_LASP"/>
    <property type="match status" value="1"/>
</dbReference>
<dbReference type="SUPFAM" id="SSF57716">
    <property type="entry name" value="Glucocorticoid receptor-like (DNA-binding domain)"/>
    <property type="match status" value="1"/>
</dbReference>
<feature type="domain" description="LIM zinc-binding" evidence="10">
    <location>
        <begin position="3"/>
        <end position="63"/>
    </location>
</feature>
<dbReference type="Pfam" id="PF00880">
    <property type="entry name" value="Nebulin"/>
    <property type="match status" value="8"/>
</dbReference>
<evidence type="ECO:0000256" key="7">
    <source>
        <dbReference type="PROSITE-ProRule" id="PRU00192"/>
    </source>
</evidence>
<protein>
    <submittedName>
        <fullName evidence="12">LIM and SH3 domain protein F42H10.3 isoform X1</fullName>
    </submittedName>
</protein>
<feature type="region of interest" description="Disordered" evidence="8">
    <location>
        <begin position="421"/>
        <end position="467"/>
    </location>
</feature>
<evidence type="ECO:0000256" key="2">
    <source>
        <dbReference type="ARBA" id="ARBA00022723"/>
    </source>
</evidence>
<dbReference type="PROSITE" id="PS51216">
    <property type="entry name" value="NEBULIN"/>
    <property type="match status" value="7"/>
</dbReference>
<dbReference type="InterPro" id="IPR001781">
    <property type="entry name" value="Znf_LIM"/>
</dbReference>
<proteinExistence type="predicted"/>
<keyword evidence="11" id="KW-1185">Reference proteome</keyword>
<dbReference type="InterPro" id="IPR001452">
    <property type="entry name" value="SH3_domain"/>
</dbReference>
<dbReference type="AlphaFoldDB" id="A0A7E6EY71"/>
<dbReference type="Gene3D" id="2.10.110.10">
    <property type="entry name" value="Cysteine Rich Protein"/>
    <property type="match status" value="1"/>
</dbReference>
<evidence type="ECO:0000256" key="8">
    <source>
        <dbReference type="SAM" id="MobiDB-lite"/>
    </source>
</evidence>
<dbReference type="CDD" id="cd11789">
    <property type="entry name" value="SH3_Nebulin_family_C"/>
    <property type="match status" value="1"/>
</dbReference>
<dbReference type="Pfam" id="PF00018">
    <property type="entry name" value="SH3_1"/>
    <property type="match status" value="1"/>
</dbReference>
<dbReference type="GO" id="GO:0051015">
    <property type="term" value="F:actin filament binding"/>
    <property type="evidence" value="ECO:0007669"/>
    <property type="project" value="TreeGrafter"/>
</dbReference>
<sequence length="561" mass="63058">MNKRCGRCSKPVYPTEELKCLDKVWHKSCFKCEVCGMTLNMKNYKGYDKKPFCVAHYPTTKFTSVADTPENRRIATNTKIQSSVQYHMDFEKNKDKYTVVADNPDMQRCLMATKNASLVNYHSDFEKQKGSYTAVAEPIELKQHLENTKNMSLVNYHSDFEKQKGSYTAVAEPMDVKRHLENTKNISLVNYHSDFEKQKGCYTMVAEPMDIKQHLENTKNISLIQYHSDFEKQKGNVTPVADTLEMKRHTENARNISSIQYHSDFEKQKGSAAKMTADSIEMKRHLENAKNASMIKYHEDFEKQKGKLITIADDPELQRIKQNTQIQSEISYKGIKQTRDFMEQRRPDQAAQDGLPPPPPMSSTTAAAGGGGSGVPTIGSIGRPGKISDYDPYQENSSFSSPYSAKSQATTIYDSRIGQVDKSKNTSAAKTVEKVAKGKESSKSSKKVRSTVENGSSRRIGSIADYDPMNNQYGSLVADQERKGRVYDPAPAHHQNPYAGKGLVSKAIYDYSAADTDEVSFMEGDIIIHCQPIDQGWMEGTVERTGERGMLPSNYVQTQSA</sequence>
<dbReference type="SMART" id="SM00132">
    <property type="entry name" value="LIM"/>
    <property type="match status" value="1"/>
</dbReference>
<gene>
    <name evidence="12" type="primary">LOC115213074</name>
</gene>
<evidence type="ECO:0000256" key="4">
    <source>
        <dbReference type="ARBA" id="ARBA00022833"/>
    </source>
</evidence>
<dbReference type="InterPro" id="IPR036028">
    <property type="entry name" value="SH3-like_dom_sf"/>
</dbReference>
<dbReference type="SUPFAM" id="SSF50044">
    <property type="entry name" value="SH3-domain"/>
    <property type="match status" value="1"/>
</dbReference>
<reference evidence="12" key="1">
    <citation type="submission" date="2025-08" db="UniProtKB">
        <authorList>
            <consortium name="RefSeq"/>
        </authorList>
    </citation>
    <scope>IDENTIFICATION</scope>
</reference>
<feature type="region of interest" description="Disordered" evidence="8">
    <location>
        <begin position="342"/>
        <end position="406"/>
    </location>
</feature>
<dbReference type="SMART" id="SM00227">
    <property type="entry name" value="NEBU"/>
    <property type="match status" value="8"/>
</dbReference>
<evidence type="ECO:0000256" key="6">
    <source>
        <dbReference type="PROSITE-ProRule" id="PRU00125"/>
    </source>
</evidence>
<accession>A0A7E6EY71</accession>
<dbReference type="InterPro" id="IPR051759">
    <property type="entry name" value="LIM-SH3_domain_protein"/>
</dbReference>
<evidence type="ECO:0000313" key="11">
    <source>
        <dbReference type="Proteomes" id="UP000515154"/>
    </source>
</evidence>
<dbReference type="PROSITE" id="PS50002">
    <property type="entry name" value="SH3"/>
    <property type="match status" value="1"/>
</dbReference>
<evidence type="ECO:0000313" key="12">
    <source>
        <dbReference type="RefSeq" id="XP_036359930.1"/>
    </source>
</evidence>
<feature type="compositionally biased region" description="Basic and acidic residues" evidence="8">
    <location>
        <begin position="431"/>
        <end position="443"/>
    </location>
</feature>
<dbReference type="Gene3D" id="2.30.30.40">
    <property type="entry name" value="SH3 Domains"/>
    <property type="match status" value="1"/>
</dbReference>
<dbReference type="RefSeq" id="XP_036359930.1">
    <property type="nucleotide sequence ID" value="XM_036504037.1"/>
</dbReference>
<keyword evidence="5 6" id="KW-0440">LIM domain</keyword>
<evidence type="ECO:0000256" key="3">
    <source>
        <dbReference type="ARBA" id="ARBA00022737"/>
    </source>
</evidence>
<keyword evidence="2 6" id="KW-0479">Metal-binding</keyword>
<dbReference type="PROSITE" id="PS50023">
    <property type="entry name" value="LIM_DOMAIN_2"/>
    <property type="match status" value="1"/>
</dbReference>
<dbReference type="GO" id="GO:0005925">
    <property type="term" value="C:focal adhesion"/>
    <property type="evidence" value="ECO:0007669"/>
    <property type="project" value="TreeGrafter"/>
</dbReference>
<dbReference type="GO" id="GO:0046872">
    <property type="term" value="F:metal ion binding"/>
    <property type="evidence" value="ECO:0007669"/>
    <property type="project" value="UniProtKB-KW"/>
</dbReference>
<name>A0A7E6EY71_9MOLL</name>
<organism evidence="11 12">
    <name type="scientific">Octopus sinensis</name>
    <name type="common">East Asian common octopus</name>
    <dbReference type="NCBI Taxonomy" id="2607531"/>
    <lineage>
        <taxon>Eukaryota</taxon>
        <taxon>Metazoa</taxon>
        <taxon>Spiralia</taxon>
        <taxon>Lophotrochozoa</taxon>
        <taxon>Mollusca</taxon>
        <taxon>Cephalopoda</taxon>
        <taxon>Coleoidea</taxon>
        <taxon>Octopodiformes</taxon>
        <taxon>Octopoda</taxon>
        <taxon>Incirrata</taxon>
        <taxon>Octopodidae</taxon>
        <taxon>Octopus</taxon>
    </lineage>
</organism>
<evidence type="ECO:0000259" key="10">
    <source>
        <dbReference type="PROSITE" id="PS50023"/>
    </source>
</evidence>
<dbReference type="InterPro" id="IPR000900">
    <property type="entry name" value="Nebulin_repeat"/>
</dbReference>
<dbReference type="Proteomes" id="UP000515154">
    <property type="component" value="Linkage group LG6"/>
</dbReference>
<evidence type="ECO:0000259" key="9">
    <source>
        <dbReference type="PROSITE" id="PS50002"/>
    </source>
</evidence>
<keyword evidence="3" id="KW-0677">Repeat</keyword>
<evidence type="ECO:0000256" key="1">
    <source>
        <dbReference type="ARBA" id="ARBA00022443"/>
    </source>
</evidence>
<feature type="domain" description="SH3" evidence="9">
    <location>
        <begin position="500"/>
        <end position="561"/>
    </location>
</feature>
<feature type="compositionally biased region" description="Polar residues" evidence="8">
    <location>
        <begin position="394"/>
        <end position="406"/>
    </location>
</feature>
<dbReference type="FunFam" id="2.10.110.10:FF:000087">
    <property type="entry name" value="LIM zinc-binding domain-containing Nebulette"/>
    <property type="match status" value="1"/>
</dbReference>
<dbReference type="PROSITE" id="PS00478">
    <property type="entry name" value="LIM_DOMAIN_1"/>
    <property type="match status" value="1"/>
</dbReference>
<dbReference type="GO" id="GO:0005737">
    <property type="term" value="C:cytoplasm"/>
    <property type="evidence" value="ECO:0007669"/>
    <property type="project" value="UniProtKB-ARBA"/>
</dbReference>
<dbReference type="Pfam" id="PF00412">
    <property type="entry name" value="LIM"/>
    <property type="match status" value="1"/>
</dbReference>
<dbReference type="PRINTS" id="PR00452">
    <property type="entry name" value="SH3DOMAIN"/>
</dbReference>
<dbReference type="PANTHER" id="PTHR46218">
    <property type="entry name" value="LASP"/>
    <property type="match status" value="1"/>
</dbReference>
<keyword evidence="1 7" id="KW-0728">SH3 domain</keyword>
<dbReference type="SMART" id="SM00326">
    <property type="entry name" value="SH3"/>
    <property type="match status" value="1"/>
</dbReference>
<keyword evidence="4 6" id="KW-0862">Zinc</keyword>